<dbReference type="Proteomes" id="UP000192478">
    <property type="component" value="Chromosome"/>
</dbReference>
<comment type="similarity">
    <text evidence="1">Belongs to the NAD(P)-dependent epimerase/dehydratase family.</text>
</comment>
<dbReference type="PROSITE" id="PS50975">
    <property type="entry name" value="ATP_GRASP"/>
    <property type="match status" value="1"/>
</dbReference>
<dbReference type="GO" id="GO:0005524">
    <property type="term" value="F:ATP binding"/>
    <property type="evidence" value="ECO:0007669"/>
    <property type="project" value="UniProtKB-UniRule"/>
</dbReference>
<accession>A0AAC9RH67</accession>
<dbReference type="Pfam" id="PF21360">
    <property type="entry name" value="PylC-like_N"/>
    <property type="match status" value="1"/>
</dbReference>
<name>A0AAC9RH67_9CLOT</name>
<evidence type="ECO:0000313" key="4">
    <source>
        <dbReference type="EMBL" id="AOY75661.1"/>
    </source>
</evidence>
<evidence type="ECO:0000313" key="6">
    <source>
        <dbReference type="Proteomes" id="UP000177894"/>
    </source>
</evidence>
<proteinExistence type="inferred from homology"/>
<dbReference type="Gene3D" id="3.40.50.20">
    <property type="match status" value="1"/>
</dbReference>
<evidence type="ECO:0000256" key="1">
    <source>
        <dbReference type="ARBA" id="ARBA00007637"/>
    </source>
</evidence>
<dbReference type="Gene3D" id="3.30.470.20">
    <property type="entry name" value="ATP-grasp fold, B domain"/>
    <property type="match status" value="1"/>
</dbReference>
<dbReference type="Pfam" id="PF01370">
    <property type="entry name" value="Epimerase"/>
    <property type="match status" value="1"/>
</dbReference>
<dbReference type="PANTHER" id="PTHR43000">
    <property type="entry name" value="DTDP-D-GLUCOSE 4,6-DEHYDRATASE-RELATED"/>
    <property type="match status" value="1"/>
</dbReference>
<dbReference type="KEGG" id="cfm:BJL90_06990"/>
<reference evidence="5 7" key="2">
    <citation type="submission" date="2017-03" db="EMBL/GenBank/DDBJ databases">
        <title>Complete sequence of Clostridium formicaceticum DSM 92.</title>
        <authorList>
            <person name="Poehlein A."/>
            <person name="Karl M."/>
            <person name="Bengelsdorf F.R."/>
            <person name="Duerre P."/>
            <person name="Daniel R."/>
        </authorList>
    </citation>
    <scope>NUCLEOTIDE SEQUENCE [LARGE SCALE GENOMIC DNA]</scope>
    <source>
        <strain evidence="5 7">DSM 92</strain>
    </source>
</reference>
<gene>
    <name evidence="5" type="primary">strE_1</name>
    <name evidence="4" type="ORF">BJL90_06990</name>
    <name evidence="5" type="ORF">CLFO_02920</name>
</gene>
<dbReference type="SUPFAM" id="SSF51735">
    <property type="entry name" value="NAD(P)-binding Rossmann-fold domains"/>
    <property type="match status" value="1"/>
</dbReference>
<keyword evidence="6" id="KW-1185">Reference proteome</keyword>
<protein>
    <submittedName>
        <fullName evidence="5">dTDP-glucose 4,6-dehydratase</fullName>
        <ecNumber evidence="5">4.2.1.46</ecNumber>
    </submittedName>
</protein>
<keyword evidence="5" id="KW-0456">Lyase</keyword>
<sequence>MKNSIRVGITSVGSGVGQSVIDSCRLSKMSLYKIGLGANPMAFGAYDCDLQDTLPNIYAADYIEALLSQCKKHKIQVLIPGLDDELYNISLNINEFKKMGVIPIVASPEVIELCRDKEKMSNILNNIEKVFVNSYNKESLINQYNKDQVRFPLIAKPRSGFSSNGLVIINSYEDFKLINDQQVIQEIAVPHVDDPNYESYVYNLQQGNVSQVAEISVQFVIGKKGNIIGKCATYNKLKGGVPIEIIPYSNDVIWQSLDKIITYLVKIGLKGPINIQGRITNEGPKFFEMNARFTGITGLRAMMGFNEVEALIKDFMNVDEPIEELKLNERRVGIRQVSNRTIQYGRNHELDKTVENVGYGNWRKTGKTVLLTGATGFLGTEIVRQLLQRRDIETIVCLVRDARKAKKFFSKSNGVKIFTVENIEQGLYSFGHVDVLIHAAFGRSHEGLQSISQGLQFTNWIMNTAYKHHVPAVINVSSQAVYGLSRPPLWKECLIPIPETPYGQAKWASELMVSNINENNTQICATSIRLSSILGPNLSNNELSYKFIKTVLKNEDIIIRGGTQNLDLLDVRDAAAGIISLLNLSPTKWKSVYNIGSGVPTNIKVVADTVNCAARALQKKTSNVVIRSEEISLDLGMDIKRISTDTGWRPKIGLVESFVDIIDWFVKNEEVERHLKI</sequence>
<dbReference type="EC" id="4.2.1.46" evidence="5"/>
<dbReference type="InterPro" id="IPR011761">
    <property type="entry name" value="ATP-grasp"/>
</dbReference>
<dbReference type="AlphaFoldDB" id="A0AAC9RH67"/>
<evidence type="ECO:0000256" key="2">
    <source>
        <dbReference type="PROSITE-ProRule" id="PRU00409"/>
    </source>
</evidence>
<organism evidence="5 7">
    <name type="scientific">Clostridium formicaceticum</name>
    <dbReference type="NCBI Taxonomy" id="1497"/>
    <lineage>
        <taxon>Bacteria</taxon>
        <taxon>Bacillati</taxon>
        <taxon>Bacillota</taxon>
        <taxon>Clostridia</taxon>
        <taxon>Eubacteriales</taxon>
        <taxon>Clostridiaceae</taxon>
        <taxon>Clostridium</taxon>
    </lineage>
</organism>
<dbReference type="InterPro" id="IPR048764">
    <property type="entry name" value="PylC_N"/>
</dbReference>
<dbReference type="EMBL" id="CP017603">
    <property type="protein sequence ID" value="AOY75661.1"/>
    <property type="molecule type" value="Genomic_DNA"/>
</dbReference>
<dbReference type="GO" id="GO:0046872">
    <property type="term" value="F:metal ion binding"/>
    <property type="evidence" value="ECO:0007669"/>
    <property type="project" value="InterPro"/>
</dbReference>
<dbReference type="GO" id="GO:0008460">
    <property type="term" value="F:dTDP-glucose 4,6-dehydratase activity"/>
    <property type="evidence" value="ECO:0007669"/>
    <property type="project" value="UniProtKB-EC"/>
</dbReference>
<reference evidence="4 6" key="1">
    <citation type="submission" date="2016-10" db="EMBL/GenBank/DDBJ databases">
        <title>Complete Genome Sequence of Acetogen Clostridium formicoaceticum ATCC 27076.</title>
        <authorList>
            <person name="Bao T."/>
            <person name="Cheng C."/>
            <person name="Zhao J."/>
            <person name="Yang S.-T."/>
            <person name="Wang J."/>
            <person name="Wang M."/>
        </authorList>
    </citation>
    <scope>NUCLEOTIDE SEQUENCE [LARGE SCALE GENOMIC DNA]</scope>
    <source>
        <strain evidence="4 6">ATCC 27076</strain>
    </source>
</reference>
<dbReference type="EMBL" id="CP020559">
    <property type="protein sequence ID" value="ARE85976.1"/>
    <property type="molecule type" value="Genomic_DNA"/>
</dbReference>
<dbReference type="CDD" id="cd08946">
    <property type="entry name" value="SDR_e"/>
    <property type="match status" value="1"/>
</dbReference>
<dbReference type="Proteomes" id="UP000177894">
    <property type="component" value="Chromosome"/>
</dbReference>
<keyword evidence="2" id="KW-0547">Nucleotide-binding</keyword>
<dbReference type="RefSeq" id="WP_070965800.1">
    <property type="nucleotide sequence ID" value="NZ_CP017603.1"/>
</dbReference>
<feature type="domain" description="ATP-grasp" evidence="3">
    <location>
        <begin position="117"/>
        <end position="316"/>
    </location>
</feature>
<dbReference type="SUPFAM" id="SSF56059">
    <property type="entry name" value="Glutathione synthetase ATP-binding domain-like"/>
    <property type="match status" value="1"/>
</dbReference>
<keyword evidence="2" id="KW-0067">ATP-binding</keyword>
<dbReference type="InterPro" id="IPR036291">
    <property type="entry name" value="NAD(P)-bd_dom_sf"/>
</dbReference>
<dbReference type="InterPro" id="IPR001509">
    <property type="entry name" value="Epimerase_deHydtase"/>
</dbReference>
<evidence type="ECO:0000259" key="3">
    <source>
        <dbReference type="PROSITE" id="PS50975"/>
    </source>
</evidence>
<evidence type="ECO:0000313" key="5">
    <source>
        <dbReference type="EMBL" id="ARE85976.1"/>
    </source>
</evidence>
<dbReference type="Gene3D" id="3.40.50.720">
    <property type="entry name" value="NAD(P)-binding Rossmann-like Domain"/>
    <property type="match status" value="1"/>
</dbReference>
<evidence type="ECO:0000313" key="7">
    <source>
        <dbReference type="Proteomes" id="UP000192478"/>
    </source>
</evidence>